<dbReference type="EMBL" id="ASQA01000042">
    <property type="protein sequence ID" value="ETT81009.1"/>
    <property type="molecule type" value="Genomic_DNA"/>
</dbReference>
<protein>
    <recommendedName>
        <fullName evidence="3">DUF3231 family protein</fullName>
    </recommendedName>
</protein>
<gene>
    <name evidence="1" type="ORF">C176_19879</name>
</gene>
<dbReference type="Gene3D" id="1.20.1260.10">
    <property type="match status" value="1"/>
</dbReference>
<name>W4ELB3_9BACL</name>
<sequence length="168" mass="18528">MGVMDNNSKKEPMHYGEVMGSWSFVAANNGLISGYETFVNHVGDKDLKKLLTQVIEMMQSHNKEVVELLKNNGIVPPPALPSRPKATTEDIPVGARFEDIEISATVAVNVGQGLVSCSQVMGQCLREDIARMFGKFHTEWALFGAKLLKLNKEKGWIVPPPLHTDVPE</sequence>
<comment type="caution">
    <text evidence="1">The sequence shown here is derived from an EMBL/GenBank/DDBJ whole genome shotgun (WGS) entry which is preliminary data.</text>
</comment>
<accession>W4ELB3</accession>
<dbReference type="RefSeq" id="WP_038190314.1">
    <property type="nucleotide sequence ID" value="NZ_ASQA01000042.1"/>
</dbReference>
<reference evidence="1 2" key="1">
    <citation type="journal article" date="2014" name="BMC Genomics">
        <title>Genomic comparison of sporeforming bacilli isolated from milk.</title>
        <authorList>
            <person name="Moreno Switt A.I."/>
            <person name="Andrus A.D."/>
            <person name="Ranieri M.L."/>
            <person name="Orsi R.H."/>
            <person name="Ivy R."/>
            <person name="den Bakker H.C."/>
            <person name="Martin N.H."/>
            <person name="Wiedmann M."/>
            <person name="Boor K.J."/>
        </authorList>
    </citation>
    <scope>NUCLEOTIDE SEQUENCE [LARGE SCALE GENOMIC DNA]</scope>
    <source>
        <strain evidence="1 2">FSL R5-213</strain>
    </source>
</reference>
<dbReference type="Proteomes" id="UP000019062">
    <property type="component" value="Unassembled WGS sequence"/>
</dbReference>
<evidence type="ECO:0008006" key="3">
    <source>
        <dbReference type="Google" id="ProtNLM"/>
    </source>
</evidence>
<dbReference type="InterPro" id="IPR021617">
    <property type="entry name" value="DUF3231"/>
</dbReference>
<dbReference type="InterPro" id="IPR012347">
    <property type="entry name" value="Ferritin-like"/>
</dbReference>
<keyword evidence="2" id="KW-1185">Reference proteome</keyword>
<proteinExistence type="predicted"/>
<evidence type="ECO:0000313" key="2">
    <source>
        <dbReference type="Proteomes" id="UP000019062"/>
    </source>
</evidence>
<dbReference type="Pfam" id="PF11553">
    <property type="entry name" value="DUF3231"/>
    <property type="match status" value="1"/>
</dbReference>
<dbReference type="eggNOG" id="ENOG502ZBP3">
    <property type="taxonomic scope" value="Bacteria"/>
</dbReference>
<dbReference type="PATRIC" id="fig|1227360.4.peg.4043"/>
<dbReference type="AlphaFoldDB" id="W4ELB3"/>
<evidence type="ECO:0000313" key="1">
    <source>
        <dbReference type="EMBL" id="ETT81009.1"/>
    </source>
</evidence>
<organism evidence="1 2">
    <name type="scientific">Viridibacillus arenosi FSL R5-213</name>
    <dbReference type="NCBI Taxonomy" id="1227360"/>
    <lineage>
        <taxon>Bacteria</taxon>
        <taxon>Bacillati</taxon>
        <taxon>Bacillota</taxon>
        <taxon>Bacilli</taxon>
        <taxon>Bacillales</taxon>
        <taxon>Caryophanaceae</taxon>
        <taxon>Viridibacillus</taxon>
    </lineage>
</organism>